<sequence>MTTFIEDTFLDGRVKEEEDSIIINGTSYEVTKALVFTSTQPDDFTRTFTCIVQDPAGVDTRKITLTPRAEETTTQNQKTRKNTIEKTGPKGTKSKKKNKKQEN</sequence>
<protein>
    <submittedName>
        <fullName evidence="2">Uncharacterized protein</fullName>
    </submittedName>
</protein>
<keyword evidence="3" id="KW-1185">Reference proteome</keyword>
<dbReference type="InterPro" id="IPR013783">
    <property type="entry name" value="Ig-like_fold"/>
</dbReference>
<gene>
    <name evidence="2" type="ORF">AB205_0167990</name>
</gene>
<organism evidence="2 3">
    <name type="scientific">Aquarana catesbeiana</name>
    <name type="common">American bullfrog</name>
    <name type="synonym">Rana catesbeiana</name>
    <dbReference type="NCBI Taxonomy" id="8400"/>
    <lineage>
        <taxon>Eukaryota</taxon>
        <taxon>Metazoa</taxon>
        <taxon>Chordata</taxon>
        <taxon>Craniata</taxon>
        <taxon>Vertebrata</taxon>
        <taxon>Euteleostomi</taxon>
        <taxon>Amphibia</taxon>
        <taxon>Batrachia</taxon>
        <taxon>Anura</taxon>
        <taxon>Neobatrachia</taxon>
        <taxon>Ranoidea</taxon>
        <taxon>Ranidae</taxon>
        <taxon>Aquarana</taxon>
    </lineage>
</organism>
<accession>A0A2G9RUV3</accession>
<dbReference type="Proteomes" id="UP000228934">
    <property type="component" value="Unassembled WGS sequence"/>
</dbReference>
<feature type="compositionally biased region" description="Basic residues" evidence="1">
    <location>
        <begin position="92"/>
        <end position="103"/>
    </location>
</feature>
<evidence type="ECO:0000313" key="3">
    <source>
        <dbReference type="Proteomes" id="UP000228934"/>
    </source>
</evidence>
<reference evidence="3" key="1">
    <citation type="journal article" date="2017" name="Nat. Commun.">
        <title>The North American bullfrog draft genome provides insight into hormonal regulation of long noncoding RNA.</title>
        <authorList>
            <person name="Hammond S.A."/>
            <person name="Warren R.L."/>
            <person name="Vandervalk B.P."/>
            <person name="Kucuk E."/>
            <person name="Khan H."/>
            <person name="Gibb E.A."/>
            <person name="Pandoh P."/>
            <person name="Kirk H."/>
            <person name="Zhao Y."/>
            <person name="Jones M."/>
            <person name="Mungall A.J."/>
            <person name="Coope R."/>
            <person name="Pleasance S."/>
            <person name="Moore R.A."/>
            <person name="Holt R.A."/>
            <person name="Round J.M."/>
            <person name="Ohora S."/>
            <person name="Walle B.V."/>
            <person name="Veldhoen N."/>
            <person name="Helbing C.C."/>
            <person name="Birol I."/>
        </authorList>
    </citation>
    <scope>NUCLEOTIDE SEQUENCE [LARGE SCALE GENOMIC DNA]</scope>
</reference>
<dbReference type="Gene3D" id="2.60.40.10">
    <property type="entry name" value="Immunoglobulins"/>
    <property type="match status" value="1"/>
</dbReference>
<evidence type="ECO:0000313" key="2">
    <source>
        <dbReference type="EMBL" id="PIO31680.1"/>
    </source>
</evidence>
<dbReference type="InterPro" id="IPR036179">
    <property type="entry name" value="Ig-like_dom_sf"/>
</dbReference>
<proteinExistence type="predicted"/>
<evidence type="ECO:0000256" key="1">
    <source>
        <dbReference type="SAM" id="MobiDB-lite"/>
    </source>
</evidence>
<name>A0A2G9RUV3_AQUCT</name>
<dbReference type="EMBL" id="KV932749">
    <property type="protein sequence ID" value="PIO31680.1"/>
    <property type="molecule type" value="Genomic_DNA"/>
</dbReference>
<dbReference type="SUPFAM" id="SSF48726">
    <property type="entry name" value="Immunoglobulin"/>
    <property type="match status" value="1"/>
</dbReference>
<dbReference type="OrthoDB" id="9904367at2759"/>
<feature type="region of interest" description="Disordered" evidence="1">
    <location>
        <begin position="62"/>
        <end position="103"/>
    </location>
</feature>
<dbReference type="AlphaFoldDB" id="A0A2G9RUV3"/>